<evidence type="ECO:0000313" key="2">
    <source>
        <dbReference type="Proteomes" id="UP001142690"/>
    </source>
</evidence>
<accession>A0ABT3LHB0</accession>
<name>A0ABT3LHB0_9PSED</name>
<gene>
    <name evidence="1" type="ORF">K7K06_09285</name>
</gene>
<reference evidence="1" key="1">
    <citation type="submission" date="2021-08" db="EMBL/GenBank/DDBJ databases">
        <title>Characterization of Pseudomonas fragariae.</title>
        <authorList>
            <person name="Carvalho R."/>
            <person name="Marin M."/>
        </authorList>
    </citation>
    <scope>NUCLEOTIDE SEQUENCE</scope>
    <source>
        <strain evidence="1">17</strain>
    </source>
</reference>
<keyword evidence="2" id="KW-1185">Reference proteome</keyword>
<protein>
    <submittedName>
        <fullName evidence="1">Uncharacterized protein</fullName>
    </submittedName>
</protein>
<organism evidence="1 2">
    <name type="scientific">Pseudomonas fragariae</name>
    <name type="common">ex Marin et al. 2024</name>
    <dbReference type="NCBI Taxonomy" id="3080056"/>
    <lineage>
        <taxon>Bacteria</taxon>
        <taxon>Pseudomonadati</taxon>
        <taxon>Pseudomonadota</taxon>
        <taxon>Gammaproteobacteria</taxon>
        <taxon>Pseudomonadales</taxon>
        <taxon>Pseudomonadaceae</taxon>
        <taxon>Pseudomonas</taxon>
    </lineage>
</organism>
<proteinExistence type="predicted"/>
<dbReference type="Proteomes" id="UP001142690">
    <property type="component" value="Unassembled WGS sequence"/>
</dbReference>
<dbReference type="EMBL" id="JAINZM010000008">
    <property type="protein sequence ID" value="MCW6055845.1"/>
    <property type="molecule type" value="Genomic_DNA"/>
</dbReference>
<comment type="caution">
    <text evidence="1">The sequence shown here is derived from an EMBL/GenBank/DDBJ whole genome shotgun (WGS) entry which is preliminary data.</text>
</comment>
<sequence length="589" mass="66619">MSGPNRNEIISLADSGGLIKSILADQWGFIYGKEQEEFVGLLVFLHTEGLIDLLSALNDQDFVLLEGWQQSRGVLFLREALGKLNISAKTLLSALEILDEGDSVPSLSREAVECWCGSDDKRSEELLALHKEDVTYYSKFCILSTALGAAIKVGHLRFMSAAYEYLRSGDVSEKKEVVWAFYGISLPDLGKWRELITAIDKALQLNAGEELSHAIVRTVFSWFKTAPKDIIPELEALIATSWMPSSPGHLEEASRALAFEFDQLGEQFRIDLLLKLQYVDFKIINIHVLDLVLERFIKKGYTILVREFVESFLVRSNFEFHLAHFDSVVRQLNSGLSSDLESWVFAWLRSGNFQLCKELDEGLFGTHEHQHIFDIDLSQHNFSEQEYGFIARKSVVAFFLKPKTIASMIISLARHASPSVRDDLQDLLFSAVLINYPSLAGSMLDAKAEDQNELAADVIKVALGQLQSYLQGVRKRANIMELRPSEREYQLEWQRHSDEMNDAMREARRGSFLSNLVTERLILHGNGMVSWIQANPSDVNTDQGISTSTRIETPMASFSHSMEMPRQMVLDPVGLDRMLLTFINERSPK</sequence>
<evidence type="ECO:0000313" key="1">
    <source>
        <dbReference type="EMBL" id="MCW6055845.1"/>
    </source>
</evidence>